<keyword evidence="5" id="KW-0808">Transferase</keyword>
<accession>A0A6L5XXD5</accession>
<keyword evidence="6" id="KW-1185">Reference proteome</keyword>
<dbReference type="PANTHER" id="PTHR34220:SF7">
    <property type="entry name" value="SENSOR HISTIDINE KINASE YPDA"/>
    <property type="match status" value="1"/>
</dbReference>
<dbReference type="GO" id="GO:0000155">
    <property type="term" value="F:phosphorelay sensor kinase activity"/>
    <property type="evidence" value="ECO:0007669"/>
    <property type="project" value="InterPro"/>
</dbReference>
<feature type="domain" description="Histidine kinase/HSP90-like ATPase" evidence="2">
    <location>
        <begin position="293"/>
        <end position="390"/>
    </location>
</feature>
<dbReference type="Proteomes" id="UP000482209">
    <property type="component" value="Unassembled WGS sequence"/>
</dbReference>
<comment type="caution">
    <text evidence="5">The sequence shown here is derived from an EMBL/GenBank/DDBJ whole genome shotgun (WGS) entry which is preliminary data.</text>
</comment>
<gene>
    <name evidence="5" type="ORF">FYJ58_03690</name>
</gene>
<evidence type="ECO:0000313" key="5">
    <source>
        <dbReference type="EMBL" id="MSS62978.1"/>
    </source>
</evidence>
<dbReference type="InterPro" id="IPR018771">
    <property type="entry name" value="PocR_dom"/>
</dbReference>
<feature type="domain" description="PocR" evidence="4">
    <location>
        <begin position="22"/>
        <end position="165"/>
    </location>
</feature>
<proteinExistence type="predicted"/>
<evidence type="ECO:0000259" key="4">
    <source>
        <dbReference type="Pfam" id="PF10114"/>
    </source>
</evidence>
<dbReference type="AlphaFoldDB" id="A0A6L5XXD5"/>
<reference evidence="5 6" key="1">
    <citation type="submission" date="2019-08" db="EMBL/GenBank/DDBJ databases">
        <title>In-depth cultivation of the pig gut microbiome towards novel bacterial diversity and tailored functional studies.</title>
        <authorList>
            <person name="Wylensek D."/>
            <person name="Hitch T.C.A."/>
            <person name="Clavel T."/>
        </authorList>
    </citation>
    <scope>NUCLEOTIDE SEQUENCE [LARGE SCALE GENOMIC DNA]</scope>
    <source>
        <strain evidence="5 6">WCA-693-APC-MOT-I</strain>
    </source>
</reference>
<evidence type="ECO:0000259" key="3">
    <source>
        <dbReference type="Pfam" id="PF06580"/>
    </source>
</evidence>
<feature type="coiled-coil region" evidence="1">
    <location>
        <begin position="160"/>
        <end position="205"/>
    </location>
</feature>
<keyword evidence="1" id="KW-0175">Coiled coil</keyword>
<evidence type="ECO:0000259" key="2">
    <source>
        <dbReference type="Pfam" id="PF02518"/>
    </source>
</evidence>
<name>A0A6L5XXD5_9FIRM</name>
<dbReference type="Pfam" id="PF06580">
    <property type="entry name" value="His_kinase"/>
    <property type="match status" value="1"/>
</dbReference>
<feature type="domain" description="Signal transduction histidine kinase internal region" evidence="3">
    <location>
        <begin position="202"/>
        <end position="274"/>
    </location>
</feature>
<evidence type="ECO:0000256" key="1">
    <source>
        <dbReference type="SAM" id="Coils"/>
    </source>
</evidence>
<dbReference type="InterPro" id="IPR003594">
    <property type="entry name" value="HATPase_dom"/>
</dbReference>
<protein>
    <submittedName>
        <fullName evidence="5">Sensor histidine kinase</fullName>
    </submittedName>
</protein>
<dbReference type="GO" id="GO:0016020">
    <property type="term" value="C:membrane"/>
    <property type="evidence" value="ECO:0007669"/>
    <property type="project" value="InterPro"/>
</dbReference>
<dbReference type="RefSeq" id="WP_154517423.1">
    <property type="nucleotide sequence ID" value="NZ_VUMT01000004.1"/>
</dbReference>
<dbReference type="SUPFAM" id="SSF55874">
    <property type="entry name" value="ATPase domain of HSP90 chaperone/DNA topoisomerase II/histidine kinase"/>
    <property type="match status" value="1"/>
</dbReference>
<dbReference type="Gene3D" id="3.30.565.10">
    <property type="entry name" value="Histidine kinase-like ATPase, C-terminal domain"/>
    <property type="match status" value="1"/>
</dbReference>
<dbReference type="InterPro" id="IPR050640">
    <property type="entry name" value="Bact_2-comp_sensor_kinase"/>
</dbReference>
<dbReference type="PANTHER" id="PTHR34220">
    <property type="entry name" value="SENSOR HISTIDINE KINASE YPDA"/>
    <property type="match status" value="1"/>
</dbReference>
<dbReference type="Pfam" id="PF10114">
    <property type="entry name" value="PocR"/>
    <property type="match status" value="1"/>
</dbReference>
<keyword evidence="5" id="KW-0418">Kinase</keyword>
<sequence>MSKNENSLDLIVASDLYSRYSDLLSLTKNSLLLVDLDGKIIQELIPAPNFCRYICQKEESFVCEDYKKHIKDGENGCFICKRGLNNVLMPIKKKEEIVAYITGLQAYSKDTEGERSNGLLSLLAEKKKLSFETVAKMHSELLVVENEKCEVHKQLCSYLSKNISRELEKSEEENTEHRLEQSIEREILKKKINDLEAKNNSLTVNPHFLFNTLNCIARMAYFEHASKTEELIYCLSDLLRYNLQKGESLHTIGTELDNIEKYLYIQKARLRERLEYEIDVPEHIKTCRVPNMILQPIVENAILHGISKKRDGGFIKIYGESDHQKIIIFVADNGNGFPKDVLKKLQSKEKAVGELGFRITDNRIKQYFGDEYGLNIVKSDFSGSTVSITIPSKFMMR</sequence>
<evidence type="ECO:0000313" key="6">
    <source>
        <dbReference type="Proteomes" id="UP000482209"/>
    </source>
</evidence>
<dbReference type="EMBL" id="VUMT01000004">
    <property type="protein sequence ID" value="MSS62978.1"/>
    <property type="molecule type" value="Genomic_DNA"/>
</dbReference>
<dbReference type="InterPro" id="IPR010559">
    <property type="entry name" value="Sig_transdc_His_kin_internal"/>
</dbReference>
<organism evidence="5 6">
    <name type="scientific">Velocimicrobium porci</name>
    <dbReference type="NCBI Taxonomy" id="2606634"/>
    <lineage>
        <taxon>Bacteria</taxon>
        <taxon>Bacillati</taxon>
        <taxon>Bacillota</taxon>
        <taxon>Clostridia</taxon>
        <taxon>Lachnospirales</taxon>
        <taxon>Lachnospiraceae</taxon>
        <taxon>Velocimicrobium</taxon>
    </lineage>
</organism>
<dbReference type="Pfam" id="PF02518">
    <property type="entry name" value="HATPase_c"/>
    <property type="match status" value="1"/>
</dbReference>
<dbReference type="InterPro" id="IPR036890">
    <property type="entry name" value="HATPase_C_sf"/>
</dbReference>